<protein>
    <submittedName>
        <fullName evidence="1">Uncharacterized protein</fullName>
    </submittedName>
</protein>
<reference evidence="1" key="1">
    <citation type="journal article" date="2022" name="bioRxiv">
        <title>Population genetic analysis of Ophidiomyces ophidiicola, the causative agent of snake fungal disease, indicates recent introductions to the USA.</title>
        <authorList>
            <person name="Ladner J.T."/>
            <person name="Palmer J.M."/>
            <person name="Ettinger C.L."/>
            <person name="Stajich J.E."/>
            <person name="Farrell T.M."/>
            <person name="Glorioso B.M."/>
            <person name="Lawson B."/>
            <person name="Price S.J."/>
            <person name="Stengle A.G."/>
            <person name="Grear D.A."/>
            <person name="Lorch J.M."/>
        </authorList>
    </citation>
    <scope>NUCLEOTIDE SEQUENCE</scope>
    <source>
        <strain evidence="1">NWHC 24266-5</strain>
    </source>
</reference>
<evidence type="ECO:0000313" key="1">
    <source>
        <dbReference type="EMBL" id="KAI2392321.1"/>
    </source>
</evidence>
<name>A0ACB8V4M9_9EURO</name>
<organism evidence="1">
    <name type="scientific">Ophidiomyces ophidiicola</name>
    <dbReference type="NCBI Taxonomy" id="1387563"/>
    <lineage>
        <taxon>Eukaryota</taxon>
        <taxon>Fungi</taxon>
        <taxon>Dikarya</taxon>
        <taxon>Ascomycota</taxon>
        <taxon>Pezizomycotina</taxon>
        <taxon>Eurotiomycetes</taxon>
        <taxon>Eurotiomycetidae</taxon>
        <taxon>Onygenales</taxon>
        <taxon>Onygenaceae</taxon>
        <taxon>Ophidiomyces</taxon>
    </lineage>
</organism>
<comment type="caution">
    <text evidence="1">The sequence shown here is derived from an EMBL/GenBank/DDBJ whole genome shotgun (WGS) entry which is preliminary data.</text>
</comment>
<sequence length="436" mass="47329">MATSRLPFLYPNLFRLVRSCEPTTYRSLRYPPTQRPSGFHSGPACEQEAYHQRYGPAAEPHLRPPPWSTGKGDILPPGKFPSNTHKRTNDTTQTPSLKDASKQTVSSVAGVPESSSPSAVSVSSTVLSSELPSQERVGGDSNLAGPINAAQASTGNDIANGPVTDALESVFQMTDADVGSSSASSPPAESMSLMRSTASESHRPPHLSPPPYVHHFDSYSLVKDLEKGGFTDRQSTSIMKAVRGILAENLELARQGLISKSDFENETYLFRAACSELRNSIQKSRTAGTQAQRAQRAQLQHEVDILSQKMAQELAGLKDDLKEMFNDQKISSKELQRSQDTGIQELNYQITVSLNSDGKRAVESLRWILTRRAAVAIATSAIMIIFALRLHSYKQQKGEKQKAAAALMPVIPQDSTFINEASQSGSVESAVAEPMG</sequence>
<proteinExistence type="predicted"/>
<dbReference type="EMBL" id="JALBCA010000007">
    <property type="protein sequence ID" value="KAI2392321.1"/>
    <property type="molecule type" value="Genomic_DNA"/>
</dbReference>
<gene>
    <name evidence="1" type="ORF">LOY88_000705</name>
</gene>
<accession>A0ACB8V4M9</accession>